<dbReference type="AlphaFoldDB" id="A0A0D4BZW9"/>
<evidence type="ECO:0008006" key="3">
    <source>
        <dbReference type="Google" id="ProtNLM"/>
    </source>
</evidence>
<protein>
    <recommendedName>
        <fullName evidence="3">WXG100 family type VII secretion target</fullName>
    </recommendedName>
</protein>
<organism evidence="1 2">
    <name type="scientific">Psychromicrobium lacuslunae</name>
    <dbReference type="NCBI Taxonomy" id="1618207"/>
    <lineage>
        <taxon>Bacteria</taxon>
        <taxon>Bacillati</taxon>
        <taxon>Actinomycetota</taxon>
        <taxon>Actinomycetes</taxon>
        <taxon>Micrococcales</taxon>
        <taxon>Micrococcaceae</taxon>
        <taxon>Psychromicrobium</taxon>
    </lineage>
</organism>
<accession>A0A0D4BZW9</accession>
<keyword evidence="2" id="KW-1185">Reference proteome</keyword>
<dbReference type="Gene3D" id="1.10.287.1060">
    <property type="entry name" value="ESAT-6-like"/>
    <property type="match status" value="1"/>
</dbReference>
<name>A0A0D4BZW9_9MICC</name>
<evidence type="ECO:0000313" key="1">
    <source>
        <dbReference type="EMBL" id="AJT41864.1"/>
    </source>
</evidence>
<dbReference type="KEGG" id="ari:UM93_10690"/>
<reference evidence="1 2" key="1">
    <citation type="journal article" date="2015" name="Genome Announc.">
        <title>Complete Genome Sequencing of Protease-Producing Novel Arthrobacter sp. Strain IHBB 11108 Using PacBio Single-Molecule Real-Time Sequencing Technology.</title>
        <authorList>
            <person name="Kiran S."/>
            <person name="Swarnkar M.K."/>
            <person name="Pal M."/>
            <person name="Thakur R."/>
            <person name="Tewari R."/>
            <person name="Singh A.K."/>
            <person name="Gulati A."/>
        </authorList>
    </citation>
    <scope>NUCLEOTIDE SEQUENCE [LARGE SCALE GENOMIC DNA]</scope>
    <source>
        <strain evidence="1 2">IHBB 11108</strain>
    </source>
</reference>
<dbReference type="Proteomes" id="UP000061839">
    <property type="component" value="Chromosome"/>
</dbReference>
<sequence length="463" mass="50218">MTDQMLGADTVKLREFANLQARSAANLRQLASSLTFTLTTVRWRGLDAESFRHRWATVHSPGLQAVADSLDSVAKELEGQASAQERSSAVDARIDSAKLASGQVSPSVLDIGLVVRHPSLLKVLNPQEVQAWWKTLSSADRHRFIVEQSMVAGNTNGISFQDRVAANRINAENELHRLRLPKSPKQKFDPSQLVAGADIGAQDADDGDPAKISYLEAVASGKIRLAAYDPAHHSIIEMIGRLSAKTSHIITYVPGTFTNDSAFFEHQVQAVPTHLLKNDADRNDVAFVYKGGEFPDGSVPDGLLEARGDHFLTMNAPKLAAFQAAVDAENVGIGAKTTNISHSWGARLTSGSEAAGAHYDQVIALSGAALDPRWKAQAGTEYISLSYPDPLQTAEQLGVVGINYPMKDPHFEHHWYQPPTGTAWGAPFNVGNHNLIVSTSDDNSQVLRELQSRLQDEQLRAAA</sequence>
<dbReference type="HOGENOM" id="CLU_590058_0_0_11"/>
<dbReference type="STRING" id="1618207.UM93_10690"/>
<proteinExistence type="predicted"/>
<evidence type="ECO:0000313" key="2">
    <source>
        <dbReference type="Proteomes" id="UP000061839"/>
    </source>
</evidence>
<dbReference type="OrthoDB" id="4892048at2"/>
<dbReference type="RefSeq" id="WP_045075505.1">
    <property type="nucleotide sequence ID" value="NZ_CP011005.1"/>
</dbReference>
<dbReference type="EMBL" id="CP011005">
    <property type="protein sequence ID" value="AJT41864.1"/>
    <property type="molecule type" value="Genomic_DNA"/>
</dbReference>
<dbReference type="PATRIC" id="fig|1618207.4.peg.2167"/>
<gene>
    <name evidence="1" type="ORF">UM93_10690</name>
</gene>